<dbReference type="Gene3D" id="1.25.40.20">
    <property type="entry name" value="Ankyrin repeat-containing domain"/>
    <property type="match status" value="1"/>
</dbReference>
<evidence type="ECO:0000313" key="4">
    <source>
        <dbReference type="EMBL" id="CEM33997.1"/>
    </source>
</evidence>
<dbReference type="PRINTS" id="PR01415">
    <property type="entry name" value="ANKYRIN"/>
</dbReference>
<feature type="repeat" description="ANK" evidence="3">
    <location>
        <begin position="237"/>
        <end position="269"/>
    </location>
</feature>
<dbReference type="SUPFAM" id="SSF48403">
    <property type="entry name" value="Ankyrin repeat"/>
    <property type="match status" value="1"/>
</dbReference>
<keyword evidence="2 3" id="KW-0040">ANK repeat</keyword>
<feature type="repeat" description="ANK" evidence="3">
    <location>
        <begin position="167"/>
        <end position="199"/>
    </location>
</feature>
<accession>A0A0G4GTF0</accession>
<dbReference type="SMART" id="SM00248">
    <property type="entry name" value="ANK"/>
    <property type="match status" value="7"/>
</dbReference>
<dbReference type="PROSITE" id="PS50297">
    <property type="entry name" value="ANK_REP_REGION"/>
    <property type="match status" value="4"/>
</dbReference>
<organism evidence="4">
    <name type="scientific">Chromera velia CCMP2878</name>
    <dbReference type="NCBI Taxonomy" id="1169474"/>
    <lineage>
        <taxon>Eukaryota</taxon>
        <taxon>Sar</taxon>
        <taxon>Alveolata</taxon>
        <taxon>Colpodellida</taxon>
        <taxon>Chromeraceae</taxon>
        <taxon>Chromera</taxon>
    </lineage>
</organism>
<proteinExistence type="predicted"/>
<dbReference type="AlphaFoldDB" id="A0A0G4GTF0"/>
<dbReference type="Pfam" id="PF13637">
    <property type="entry name" value="Ank_4"/>
    <property type="match status" value="1"/>
</dbReference>
<name>A0A0G4GTF0_9ALVE</name>
<evidence type="ECO:0000256" key="2">
    <source>
        <dbReference type="ARBA" id="ARBA00023043"/>
    </source>
</evidence>
<dbReference type="Pfam" id="PF12796">
    <property type="entry name" value="Ank_2"/>
    <property type="match status" value="2"/>
</dbReference>
<keyword evidence="1" id="KW-0677">Repeat</keyword>
<dbReference type="VEuPathDB" id="CryptoDB:Cvel_23317"/>
<reference evidence="4" key="1">
    <citation type="submission" date="2014-11" db="EMBL/GenBank/DDBJ databases">
        <authorList>
            <person name="Otto D Thomas"/>
            <person name="Naeem Raeece"/>
        </authorList>
    </citation>
    <scope>NUCLEOTIDE SEQUENCE</scope>
</reference>
<dbReference type="InterPro" id="IPR002110">
    <property type="entry name" value="Ankyrin_rpt"/>
</dbReference>
<evidence type="ECO:0000256" key="3">
    <source>
        <dbReference type="PROSITE-ProRule" id="PRU00023"/>
    </source>
</evidence>
<dbReference type="PhylomeDB" id="A0A0G4GTF0"/>
<feature type="repeat" description="ANK" evidence="3">
    <location>
        <begin position="344"/>
        <end position="376"/>
    </location>
</feature>
<sequence>MESGAEFLLLMLRDIETFEETATRLVKSVRKKRKLIAKLVSGNQRSPPTNSPTSSLSLSGEAVQLQVPQRVVDAWTGFRPVVETALERVRREVHSRLDQVVSHFFNIDLSPLFDSEIGRVIRSFQAVSAETLGEAVDVFAKSGGALQGGADLCLLLRVGAEVDGLVEGRTALMRAVKGGCVPAVRVLVGAGASLEIRSGEARFEGFTALHHACYESQPKTVTFLVDAGADVRALDDNQRTPLACAAFRGPLELLPSLISRGADPQARTRVGTTLLHQAAAGGHSDITHFLLDLEDGLGVNVGDRYGFTPLHATVHVHEGEGGDHSQVVETLLNRGADINARTAGGDTTLILAAFRGCVKVAELLVQRGADVHARDSQGMTALHHTVLHSCDEMGLPLHFDVEKKISIAQVLVASGGAAAVVAKDSSGRTAVQLAQVRLAEESSLRKFLEGLGEG</sequence>
<feature type="repeat" description="ANK" evidence="3">
    <location>
        <begin position="305"/>
        <end position="343"/>
    </location>
</feature>
<evidence type="ECO:0000256" key="1">
    <source>
        <dbReference type="ARBA" id="ARBA00022737"/>
    </source>
</evidence>
<feature type="repeat" description="ANK" evidence="3">
    <location>
        <begin position="204"/>
        <end position="236"/>
    </location>
</feature>
<dbReference type="EMBL" id="CDMZ01001533">
    <property type="protein sequence ID" value="CEM33997.1"/>
    <property type="molecule type" value="Genomic_DNA"/>
</dbReference>
<gene>
    <name evidence="4" type="ORF">Cvel_23317</name>
</gene>
<dbReference type="PROSITE" id="PS50088">
    <property type="entry name" value="ANK_REPEAT"/>
    <property type="match status" value="5"/>
</dbReference>
<dbReference type="PANTHER" id="PTHR24178">
    <property type="entry name" value="MOLTING PROTEIN MLT-4"/>
    <property type="match status" value="1"/>
</dbReference>
<dbReference type="InterPro" id="IPR036770">
    <property type="entry name" value="Ankyrin_rpt-contain_sf"/>
</dbReference>
<protein>
    <submittedName>
        <fullName evidence="4">Uncharacterized protein</fullName>
    </submittedName>
</protein>